<evidence type="ECO:0000256" key="1">
    <source>
        <dbReference type="SAM" id="MobiDB-lite"/>
    </source>
</evidence>
<dbReference type="EMBL" id="BMHC01000041">
    <property type="protein sequence ID" value="GGI34270.1"/>
    <property type="molecule type" value="Genomic_DNA"/>
</dbReference>
<dbReference type="AlphaFoldDB" id="A0A410VHU7"/>
<sequence>MPSSIAYTKLRTFPKLKDKRREGAKVIKRYHVPATPYERALAHPRLSKVVKRRLRELYRTLDPVALLAEMRDAQAELGTRVDARAGKLVAAASPPVPTTNAAAFAKRLGNDVHLGEQRIIHRRLHKPYKKRMRMPSMLDPHLADIERWLAAEPRLTALAILGRLAEQRPEQFGPPQHTIVQRLLRSLRRKAAETIIPRTAEGAALAGDPGTGAAAACDGHSATSPSPSDPASNDATSDRLTVGSTSVKRK</sequence>
<reference evidence="3 4" key="2">
    <citation type="submission" date="2018-06" db="EMBL/GenBank/DDBJ databases">
        <title>Comparative genomics of rhizobia nodulating Arachis hypogaea in China.</title>
        <authorList>
            <person name="Li Y."/>
        </authorList>
    </citation>
    <scope>NUCLEOTIDE SEQUENCE [LARGE SCALE GENOMIC DNA]</scope>
    <source>
        <strain evidence="3 4">CCBAU 51658</strain>
        <plasmid evidence="3 4">unnamed</plasmid>
    </source>
</reference>
<dbReference type="EMBL" id="CP030058">
    <property type="protein sequence ID" value="QOZ64478.1"/>
    <property type="molecule type" value="Genomic_DNA"/>
</dbReference>
<protein>
    <recommendedName>
        <fullName evidence="6">Transposase</fullName>
    </recommendedName>
</protein>
<dbReference type="Proteomes" id="UP000625079">
    <property type="component" value="Unassembled WGS sequence"/>
</dbReference>
<gene>
    <name evidence="2" type="ORF">GCM10010987_78560</name>
    <name evidence="3" type="ORF">XH86_37945</name>
</gene>
<name>A0A410VHU7_9BRAD</name>
<evidence type="ECO:0008006" key="6">
    <source>
        <dbReference type="Google" id="ProtNLM"/>
    </source>
</evidence>
<evidence type="ECO:0000313" key="3">
    <source>
        <dbReference type="EMBL" id="QOZ64478.1"/>
    </source>
</evidence>
<evidence type="ECO:0000313" key="4">
    <source>
        <dbReference type="Proteomes" id="UP000593880"/>
    </source>
</evidence>
<dbReference type="Proteomes" id="UP000593880">
    <property type="component" value="Plasmid unnamed"/>
</dbReference>
<keyword evidence="4" id="KW-1185">Reference proteome</keyword>
<evidence type="ECO:0000313" key="2">
    <source>
        <dbReference type="EMBL" id="GGI34270.1"/>
    </source>
</evidence>
<reference evidence="2" key="3">
    <citation type="submission" date="2022-12" db="EMBL/GenBank/DDBJ databases">
        <authorList>
            <person name="Sun Q."/>
            <person name="Zhou Y."/>
        </authorList>
    </citation>
    <scope>NUCLEOTIDE SEQUENCE</scope>
    <source>
        <strain evidence="2">CGMCC 1.15034</strain>
    </source>
</reference>
<geneLocation type="plasmid" evidence="3 4">
    <name>unnamed</name>
</geneLocation>
<feature type="region of interest" description="Disordered" evidence="1">
    <location>
        <begin position="202"/>
        <end position="250"/>
    </location>
</feature>
<accession>A0A410VHU7</accession>
<keyword evidence="3" id="KW-0614">Plasmid</keyword>
<proteinExistence type="predicted"/>
<organism evidence="2 5">
    <name type="scientific">Bradyrhizobium guangdongense</name>
    <dbReference type="NCBI Taxonomy" id="1325090"/>
    <lineage>
        <taxon>Bacteria</taxon>
        <taxon>Pseudomonadati</taxon>
        <taxon>Pseudomonadota</taxon>
        <taxon>Alphaproteobacteria</taxon>
        <taxon>Hyphomicrobiales</taxon>
        <taxon>Nitrobacteraceae</taxon>
        <taxon>Bradyrhizobium</taxon>
    </lineage>
</organism>
<feature type="compositionally biased region" description="Low complexity" evidence="1">
    <location>
        <begin position="221"/>
        <end position="235"/>
    </location>
</feature>
<evidence type="ECO:0000313" key="5">
    <source>
        <dbReference type="Proteomes" id="UP000625079"/>
    </source>
</evidence>
<reference evidence="2" key="1">
    <citation type="journal article" date="2014" name="Int. J. Syst. Evol. Microbiol.">
        <title>Complete genome sequence of Corynebacterium casei LMG S-19264T (=DSM 44701T), isolated from a smear-ripened cheese.</title>
        <authorList>
            <consortium name="US DOE Joint Genome Institute (JGI-PGF)"/>
            <person name="Walter F."/>
            <person name="Albersmeier A."/>
            <person name="Kalinowski J."/>
            <person name="Ruckert C."/>
        </authorList>
    </citation>
    <scope>NUCLEOTIDE SEQUENCE</scope>
    <source>
        <strain evidence="2">CGMCC 1.15034</strain>
    </source>
</reference>